<feature type="domain" description="ABC transmembrane type-1" evidence="8">
    <location>
        <begin position="69"/>
        <end position="281"/>
    </location>
</feature>
<gene>
    <name evidence="9" type="ORF">B9T62_28475</name>
</gene>
<evidence type="ECO:0000313" key="9">
    <source>
        <dbReference type="EMBL" id="ASA24337.1"/>
    </source>
</evidence>
<feature type="transmembrane region" description="Helical" evidence="7">
    <location>
        <begin position="12"/>
        <end position="36"/>
    </location>
</feature>
<feature type="transmembrane region" description="Helical" evidence="7">
    <location>
        <begin position="156"/>
        <end position="179"/>
    </location>
</feature>
<dbReference type="Gene3D" id="1.10.3720.10">
    <property type="entry name" value="MetI-like"/>
    <property type="match status" value="1"/>
</dbReference>
<evidence type="ECO:0000313" key="10">
    <source>
        <dbReference type="Proteomes" id="UP000249890"/>
    </source>
</evidence>
<reference evidence="9 10" key="1">
    <citation type="submission" date="2017-06" db="EMBL/GenBank/DDBJ databases">
        <title>Complete genome sequence of Paenibacillus donghaensis KCTC 13049T isolated from East Sea sediment, South Korea.</title>
        <authorList>
            <person name="Jung B.K."/>
            <person name="Hong S.-J."/>
            <person name="Shin J.-H."/>
        </authorList>
    </citation>
    <scope>NUCLEOTIDE SEQUENCE [LARGE SCALE GENOMIC DNA]</scope>
    <source>
        <strain evidence="9 10">KCTC 13049</strain>
    </source>
</reference>
<evidence type="ECO:0000256" key="3">
    <source>
        <dbReference type="ARBA" id="ARBA00022475"/>
    </source>
</evidence>
<evidence type="ECO:0000256" key="5">
    <source>
        <dbReference type="ARBA" id="ARBA00022989"/>
    </source>
</evidence>
<dbReference type="InterPro" id="IPR035906">
    <property type="entry name" value="MetI-like_sf"/>
</dbReference>
<feature type="transmembrane region" description="Helical" evidence="7">
    <location>
        <begin position="106"/>
        <end position="126"/>
    </location>
</feature>
<proteinExistence type="inferred from homology"/>
<keyword evidence="5 7" id="KW-1133">Transmembrane helix</keyword>
<keyword evidence="6 7" id="KW-0472">Membrane</keyword>
<evidence type="ECO:0000256" key="7">
    <source>
        <dbReference type="RuleBase" id="RU363032"/>
    </source>
</evidence>
<accession>A0A2Z2KEZ9</accession>
<dbReference type="GO" id="GO:0005886">
    <property type="term" value="C:plasma membrane"/>
    <property type="evidence" value="ECO:0007669"/>
    <property type="project" value="UniProtKB-SubCell"/>
</dbReference>
<sequence>MNMNKGWNRIVPYLLIFPSMFLFLLFVLIPVLRIIYLSFTDYTMLQPPVWTGSANYTKLLHDPIFGKAVRNTACYWLGTVLPSMGLGLVLAAVLTLRLKGLAAFRALIYLPGVLSSVAVAMTWLWLLDPLQGPVNRMLSLFGVAGRNWLQSPDTSLGSVIVIGIWTGMGFAMIVLLGGIQGISESLYEAAALDGASGVRQFIHITLPLLQPILLFLFIISTIRSFQVFDLVYILTGGGPANSSTTVVTQIVSASFQDYRMGYASAMSVVLLAVTMAITLLQYKMGSRNSSME</sequence>
<dbReference type="PANTHER" id="PTHR30193">
    <property type="entry name" value="ABC TRANSPORTER PERMEASE PROTEIN"/>
    <property type="match status" value="1"/>
</dbReference>
<keyword evidence="10" id="KW-1185">Reference proteome</keyword>
<organism evidence="9 10">
    <name type="scientific">Paenibacillus donghaensis</name>
    <dbReference type="NCBI Taxonomy" id="414771"/>
    <lineage>
        <taxon>Bacteria</taxon>
        <taxon>Bacillati</taxon>
        <taxon>Bacillota</taxon>
        <taxon>Bacilli</taxon>
        <taxon>Bacillales</taxon>
        <taxon>Paenibacillaceae</taxon>
        <taxon>Paenibacillus</taxon>
    </lineage>
</organism>
<dbReference type="PANTHER" id="PTHR30193:SF41">
    <property type="entry name" value="DIACETYLCHITOBIOSE UPTAKE SYSTEM PERMEASE PROTEIN NGCF"/>
    <property type="match status" value="1"/>
</dbReference>
<dbReference type="SUPFAM" id="SSF161098">
    <property type="entry name" value="MetI-like"/>
    <property type="match status" value="1"/>
</dbReference>
<dbReference type="Pfam" id="PF00528">
    <property type="entry name" value="BPD_transp_1"/>
    <property type="match status" value="1"/>
</dbReference>
<dbReference type="AlphaFoldDB" id="A0A2Z2KEZ9"/>
<comment type="subcellular location">
    <subcellularLocation>
        <location evidence="1 7">Cell membrane</location>
        <topology evidence="1 7">Multi-pass membrane protein</topology>
    </subcellularLocation>
</comment>
<evidence type="ECO:0000256" key="2">
    <source>
        <dbReference type="ARBA" id="ARBA00022448"/>
    </source>
</evidence>
<dbReference type="EMBL" id="CP021780">
    <property type="protein sequence ID" value="ASA24337.1"/>
    <property type="molecule type" value="Genomic_DNA"/>
</dbReference>
<evidence type="ECO:0000256" key="4">
    <source>
        <dbReference type="ARBA" id="ARBA00022692"/>
    </source>
</evidence>
<name>A0A2Z2KEZ9_9BACL</name>
<dbReference type="Proteomes" id="UP000249890">
    <property type="component" value="Chromosome"/>
</dbReference>
<dbReference type="InterPro" id="IPR000515">
    <property type="entry name" value="MetI-like"/>
</dbReference>
<dbReference type="PROSITE" id="PS50928">
    <property type="entry name" value="ABC_TM1"/>
    <property type="match status" value="1"/>
</dbReference>
<keyword evidence="4 7" id="KW-0812">Transmembrane</keyword>
<keyword evidence="2 7" id="KW-0813">Transport</keyword>
<feature type="transmembrane region" description="Helical" evidence="7">
    <location>
        <begin position="75"/>
        <end position="94"/>
    </location>
</feature>
<dbReference type="GO" id="GO:0055085">
    <property type="term" value="P:transmembrane transport"/>
    <property type="evidence" value="ECO:0007669"/>
    <property type="project" value="InterPro"/>
</dbReference>
<feature type="transmembrane region" description="Helical" evidence="7">
    <location>
        <begin position="200"/>
        <end position="222"/>
    </location>
</feature>
<dbReference type="CDD" id="cd06261">
    <property type="entry name" value="TM_PBP2"/>
    <property type="match status" value="1"/>
</dbReference>
<dbReference type="KEGG" id="pdh:B9T62_28475"/>
<feature type="transmembrane region" description="Helical" evidence="7">
    <location>
        <begin position="262"/>
        <end position="282"/>
    </location>
</feature>
<protein>
    <recommendedName>
        <fullName evidence="8">ABC transmembrane type-1 domain-containing protein</fullName>
    </recommendedName>
</protein>
<dbReference type="InterPro" id="IPR051393">
    <property type="entry name" value="ABC_transporter_permease"/>
</dbReference>
<evidence type="ECO:0000256" key="6">
    <source>
        <dbReference type="ARBA" id="ARBA00023136"/>
    </source>
</evidence>
<evidence type="ECO:0000256" key="1">
    <source>
        <dbReference type="ARBA" id="ARBA00004651"/>
    </source>
</evidence>
<evidence type="ECO:0000259" key="8">
    <source>
        <dbReference type="PROSITE" id="PS50928"/>
    </source>
</evidence>
<keyword evidence="3" id="KW-1003">Cell membrane</keyword>
<dbReference type="SUPFAM" id="SSF160964">
    <property type="entry name" value="MalF N-terminal region-like"/>
    <property type="match status" value="1"/>
</dbReference>
<comment type="similarity">
    <text evidence="7">Belongs to the binding-protein-dependent transport system permease family.</text>
</comment>